<dbReference type="Pfam" id="PF04542">
    <property type="entry name" value="Sigma70_r2"/>
    <property type="match status" value="1"/>
</dbReference>
<evidence type="ECO:0000256" key="2">
    <source>
        <dbReference type="ARBA" id="ARBA00023015"/>
    </source>
</evidence>
<gene>
    <name evidence="8" type="ORF">NE695_09110</name>
</gene>
<evidence type="ECO:0000259" key="6">
    <source>
        <dbReference type="Pfam" id="PF04542"/>
    </source>
</evidence>
<organism evidence="8 9">
    <name type="scientific">Neglectibacter timonensis</name>
    <dbReference type="NCBI Taxonomy" id="1776382"/>
    <lineage>
        <taxon>Bacteria</taxon>
        <taxon>Bacillati</taxon>
        <taxon>Bacillota</taxon>
        <taxon>Clostridia</taxon>
        <taxon>Eubacteriales</taxon>
        <taxon>Oscillospiraceae</taxon>
        <taxon>Neglectibacter</taxon>
    </lineage>
</organism>
<dbReference type="SUPFAM" id="SSF88659">
    <property type="entry name" value="Sigma3 and sigma4 domains of RNA polymerase sigma factors"/>
    <property type="match status" value="1"/>
</dbReference>
<dbReference type="InterPro" id="IPR007627">
    <property type="entry name" value="RNA_pol_sigma70_r2"/>
</dbReference>
<dbReference type="PANTHER" id="PTHR43133">
    <property type="entry name" value="RNA POLYMERASE ECF-TYPE SIGMA FACTO"/>
    <property type="match status" value="1"/>
</dbReference>
<dbReference type="PANTHER" id="PTHR43133:SF8">
    <property type="entry name" value="RNA POLYMERASE SIGMA FACTOR HI_1459-RELATED"/>
    <property type="match status" value="1"/>
</dbReference>
<keyword evidence="2" id="KW-0805">Transcription regulation</keyword>
<sequence length="186" mass="21702">MKDEEMVGLYWMRSEDAVAATAEKYGNYCYSIAFSILHNAEDAEECVNDAYLAAWNSIPPHRPERVAAFLGKITRNVSLNRWKQYNAQKRGEGQTELALSELEECIPAKTGIEQAVEDELLTWSIEKFLYSQPRLKRNLFIRRYWYISSIQELADEYGMSESKVKSLLFRMRKKLKHHLAKEDIIL</sequence>
<dbReference type="Gene3D" id="1.10.10.10">
    <property type="entry name" value="Winged helix-like DNA-binding domain superfamily/Winged helix DNA-binding domain"/>
    <property type="match status" value="1"/>
</dbReference>
<evidence type="ECO:0000313" key="9">
    <source>
        <dbReference type="Proteomes" id="UP001524473"/>
    </source>
</evidence>
<keyword evidence="5" id="KW-0804">Transcription</keyword>
<evidence type="ECO:0000256" key="5">
    <source>
        <dbReference type="ARBA" id="ARBA00023163"/>
    </source>
</evidence>
<dbReference type="Proteomes" id="UP001524473">
    <property type="component" value="Unassembled WGS sequence"/>
</dbReference>
<keyword evidence="4" id="KW-0238">DNA-binding</keyword>
<evidence type="ECO:0000256" key="1">
    <source>
        <dbReference type="ARBA" id="ARBA00010641"/>
    </source>
</evidence>
<dbReference type="NCBIfam" id="TIGR02937">
    <property type="entry name" value="sigma70-ECF"/>
    <property type="match status" value="1"/>
</dbReference>
<keyword evidence="3" id="KW-0731">Sigma factor</keyword>
<comment type="caution">
    <text evidence="8">The sequence shown here is derived from an EMBL/GenBank/DDBJ whole genome shotgun (WGS) entry which is preliminary data.</text>
</comment>
<reference evidence="8 9" key="1">
    <citation type="submission" date="2022-06" db="EMBL/GenBank/DDBJ databases">
        <title>Isolation of gut microbiota from human fecal samples.</title>
        <authorList>
            <person name="Pamer E.G."/>
            <person name="Barat B."/>
            <person name="Waligurski E."/>
            <person name="Medina S."/>
            <person name="Paddock L."/>
            <person name="Mostad J."/>
        </authorList>
    </citation>
    <scope>NUCLEOTIDE SEQUENCE [LARGE SCALE GENOMIC DNA]</scope>
    <source>
        <strain evidence="8 9">DFI.9.73</strain>
    </source>
</reference>
<dbReference type="InterPro" id="IPR013249">
    <property type="entry name" value="RNA_pol_sigma70_r4_t2"/>
</dbReference>
<dbReference type="SUPFAM" id="SSF88946">
    <property type="entry name" value="Sigma2 domain of RNA polymerase sigma factors"/>
    <property type="match status" value="1"/>
</dbReference>
<feature type="domain" description="RNA polymerase sigma factor 70 region 4 type 2" evidence="7">
    <location>
        <begin position="133"/>
        <end position="175"/>
    </location>
</feature>
<dbReference type="Gene3D" id="1.10.1740.10">
    <property type="match status" value="1"/>
</dbReference>
<evidence type="ECO:0000313" key="8">
    <source>
        <dbReference type="EMBL" id="MCQ4840071.1"/>
    </source>
</evidence>
<dbReference type="GeneID" id="90533665"/>
<dbReference type="InterPro" id="IPR013324">
    <property type="entry name" value="RNA_pol_sigma_r3/r4-like"/>
</dbReference>
<dbReference type="InterPro" id="IPR036388">
    <property type="entry name" value="WH-like_DNA-bd_sf"/>
</dbReference>
<dbReference type="InterPro" id="IPR013325">
    <property type="entry name" value="RNA_pol_sigma_r2"/>
</dbReference>
<dbReference type="InterPro" id="IPR039425">
    <property type="entry name" value="RNA_pol_sigma-70-like"/>
</dbReference>
<keyword evidence="9" id="KW-1185">Reference proteome</keyword>
<evidence type="ECO:0000256" key="4">
    <source>
        <dbReference type="ARBA" id="ARBA00023125"/>
    </source>
</evidence>
<protein>
    <submittedName>
        <fullName evidence="8">RNA polymerase sigma factor</fullName>
    </submittedName>
</protein>
<dbReference type="InterPro" id="IPR014284">
    <property type="entry name" value="RNA_pol_sigma-70_dom"/>
</dbReference>
<name>A0ABT1RZH1_9FIRM</name>
<dbReference type="EMBL" id="JANFZH010000018">
    <property type="protein sequence ID" value="MCQ4840071.1"/>
    <property type="molecule type" value="Genomic_DNA"/>
</dbReference>
<accession>A0ABT1RZH1</accession>
<dbReference type="RefSeq" id="WP_066866958.1">
    <property type="nucleotide sequence ID" value="NZ_CABKVV010000014.1"/>
</dbReference>
<evidence type="ECO:0000259" key="7">
    <source>
        <dbReference type="Pfam" id="PF08281"/>
    </source>
</evidence>
<evidence type="ECO:0000256" key="3">
    <source>
        <dbReference type="ARBA" id="ARBA00023082"/>
    </source>
</evidence>
<proteinExistence type="inferred from homology"/>
<feature type="domain" description="RNA polymerase sigma-70 region 2" evidence="6">
    <location>
        <begin position="23"/>
        <end position="84"/>
    </location>
</feature>
<comment type="similarity">
    <text evidence="1">Belongs to the sigma-70 factor family. ECF subfamily.</text>
</comment>
<dbReference type="Pfam" id="PF08281">
    <property type="entry name" value="Sigma70_r4_2"/>
    <property type="match status" value="1"/>
</dbReference>